<dbReference type="PATRIC" id="fig|1195246.3.peg.2659"/>
<dbReference type="EMBL" id="AKKU01000025">
    <property type="protein sequence ID" value="EIW88196.1"/>
    <property type="molecule type" value="Genomic_DNA"/>
</dbReference>
<dbReference type="GO" id="GO:0009982">
    <property type="term" value="F:pseudouridine synthase activity"/>
    <property type="evidence" value="ECO:0007669"/>
    <property type="project" value="InterPro"/>
</dbReference>
<dbReference type="STRING" id="1195246.AGRI_13371"/>
<evidence type="ECO:0000313" key="3">
    <source>
        <dbReference type="Proteomes" id="UP000035062"/>
    </source>
</evidence>
<dbReference type="Proteomes" id="UP000035062">
    <property type="component" value="Unassembled WGS sequence"/>
</dbReference>
<dbReference type="GO" id="GO:0006396">
    <property type="term" value="P:RNA processing"/>
    <property type="evidence" value="ECO:0007669"/>
    <property type="project" value="UniProtKB-ARBA"/>
</dbReference>
<evidence type="ECO:0000259" key="1">
    <source>
        <dbReference type="Pfam" id="PF00849"/>
    </source>
</evidence>
<dbReference type="PANTHER" id="PTHR21600">
    <property type="entry name" value="MITOCHONDRIAL RNA PSEUDOURIDINE SYNTHASE"/>
    <property type="match status" value="1"/>
</dbReference>
<dbReference type="RefSeq" id="WP_008985453.1">
    <property type="nucleotide sequence ID" value="NZ_AKKU01000025.1"/>
</dbReference>
<dbReference type="CDD" id="cd02869">
    <property type="entry name" value="PseudoU_synth_RluA_like"/>
    <property type="match status" value="1"/>
</dbReference>
<dbReference type="GO" id="GO:0003723">
    <property type="term" value="F:RNA binding"/>
    <property type="evidence" value="ECO:0007669"/>
    <property type="project" value="InterPro"/>
</dbReference>
<sequence>MKISRQITATTAGSAIELLAAQVPELAKARLKDAMQKGAVQLLTKPVKRLRRAQFMLNPGAQLALHYDAELLQRQCKPARLLFDQREYSIWFKPPGMLSQGNEWGDHLSLMRYAEQHLQPARPIFLLHRLDREASGLVMLAHNKKAAAALSKLIAQQQINKTYWIRVKGQLAADLQSQAVIRQSLDGKACESRFRVLRYDANQDYSECEVQLITGRKHQIRRHFAAVGHPVLGDPQYGKGNKSASGLALQAIALGFNCPLTRRQQHFTLPASYYFDVLQPGL</sequence>
<proteinExistence type="predicted"/>
<dbReference type="InterPro" id="IPR020103">
    <property type="entry name" value="PsdUridine_synth_cat_dom_sf"/>
</dbReference>
<dbReference type="AlphaFoldDB" id="I8U4H7"/>
<organism evidence="2 3">
    <name type="scientific">Alishewanella agri BL06</name>
    <dbReference type="NCBI Taxonomy" id="1195246"/>
    <lineage>
        <taxon>Bacteria</taxon>
        <taxon>Pseudomonadati</taxon>
        <taxon>Pseudomonadota</taxon>
        <taxon>Gammaproteobacteria</taxon>
        <taxon>Alteromonadales</taxon>
        <taxon>Alteromonadaceae</taxon>
        <taxon>Alishewanella</taxon>
    </lineage>
</organism>
<reference evidence="2 3" key="1">
    <citation type="journal article" date="2012" name="J. Bacteriol.">
        <title>Genome Sequence of Pectin-Degrading Alishewanella agri, Isolated from Landfill Soil.</title>
        <authorList>
            <person name="Kim J."/>
            <person name="Jung J."/>
            <person name="Sung J.S."/>
            <person name="Chun J."/>
            <person name="Park W."/>
        </authorList>
    </citation>
    <scope>NUCLEOTIDE SEQUENCE [LARGE SCALE GENOMIC DNA]</scope>
    <source>
        <strain evidence="2 3">BL06</strain>
    </source>
</reference>
<dbReference type="Pfam" id="PF00849">
    <property type="entry name" value="PseudoU_synth_2"/>
    <property type="match status" value="1"/>
</dbReference>
<dbReference type="SUPFAM" id="SSF55120">
    <property type="entry name" value="Pseudouridine synthase"/>
    <property type="match status" value="1"/>
</dbReference>
<protein>
    <submittedName>
        <fullName evidence="2">Pseudouridine synthase</fullName>
    </submittedName>
</protein>
<keyword evidence="3" id="KW-1185">Reference proteome</keyword>
<dbReference type="GO" id="GO:0001522">
    <property type="term" value="P:pseudouridine synthesis"/>
    <property type="evidence" value="ECO:0007669"/>
    <property type="project" value="InterPro"/>
</dbReference>
<name>I8U4H7_9ALTE</name>
<accession>I8U4H7</accession>
<dbReference type="InterPro" id="IPR006145">
    <property type="entry name" value="PsdUridine_synth_RsuA/RluA"/>
</dbReference>
<comment type="caution">
    <text evidence="2">The sequence shown here is derived from an EMBL/GenBank/DDBJ whole genome shotgun (WGS) entry which is preliminary data.</text>
</comment>
<dbReference type="eggNOG" id="COG0564">
    <property type="taxonomic scope" value="Bacteria"/>
</dbReference>
<dbReference type="GO" id="GO:0140098">
    <property type="term" value="F:catalytic activity, acting on RNA"/>
    <property type="evidence" value="ECO:0007669"/>
    <property type="project" value="UniProtKB-ARBA"/>
</dbReference>
<dbReference type="InterPro" id="IPR050188">
    <property type="entry name" value="RluA_PseudoU_synthase"/>
</dbReference>
<evidence type="ECO:0000313" key="2">
    <source>
        <dbReference type="EMBL" id="EIW88196.1"/>
    </source>
</evidence>
<feature type="domain" description="Pseudouridine synthase RsuA/RluA-like" evidence="1">
    <location>
        <begin position="88"/>
        <end position="226"/>
    </location>
</feature>
<gene>
    <name evidence="2" type="ORF">AGRI_13371</name>
</gene>
<dbReference type="Gene3D" id="3.30.2350.10">
    <property type="entry name" value="Pseudouridine synthase"/>
    <property type="match status" value="1"/>
</dbReference>